<organism evidence="1 2">
    <name type="scientific">Frankia alni (strain DSM 45986 / CECT 9034 / ACN14a)</name>
    <dbReference type="NCBI Taxonomy" id="326424"/>
    <lineage>
        <taxon>Bacteria</taxon>
        <taxon>Bacillati</taxon>
        <taxon>Actinomycetota</taxon>
        <taxon>Actinomycetes</taxon>
        <taxon>Frankiales</taxon>
        <taxon>Frankiaceae</taxon>
        <taxon>Frankia</taxon>
    </lineage>
</organism>
<sequence>MILSISLITNRELDYWTPMAASAQVRRPAEF</sequence>
<protein>
    <submittedName>
        <fullName evidence="1">Uncharacterized protein</fullName>
    </submittedName>
</protein>
<accession>Q0RQ03</accession>
<dbReference type="HOGENOM" id="CLU_3396643_0_0_11"/>
<dbReference type="Proteomes" id="UP000000657">
    <property type="component" value="Chromosome"/>
</dbReference>
<dbReference type="STRING" id="326424.FRAAL1723"/>
<reference evidence="1 2" key="1">
    <citation type="journal article" date="2007" name="Genome Res.">
        <title>Genome characteristics of facultatively symbiotic Frankia sp. strains reflect host range and host plant biogeography.</title>
        <authorList>
            <person name="Normand P."/>
            <person name="Lapierre P."/>
            <person name="Tisa L.S."/>
            <person name="Gogarten J.P."/>
            <person name="Alloisio N."/>
            <person name="Bagnarol E."/>
            <person name="Bassi C.A."/>
            <person name="Berry A.M."/>
            <person name="Bickhart D.M."/>
            <person name="Choisne N."/>
            <person name="Couloux A."/>
            <person name="Cournoyer B."/>
            <person name="Cruveiller S."/>
            <person name="Daubin V."/>
            <person name="Demange N."/>
            <person name="Francino M.P."/>
            <person name="Goltsman E."/>
            <person name="Huang Y."/>
            <person name="Kopp O.R."/>
            <person name="Labarre L."/>
            <person name="Lapidus A."/>
            <person name="Lavire C."/>
            <person name="Marechal J."/>
            <person name="Martinez M."/>
            <person name="Mastronunzio J.E."/>
            <person name="Mullin B.C."/>
            <person name="Niemann J."/>
            <person name="Pujic P."/>
            <person name="Rawnsley T."/>
            <person name="Rouy Z."/>
            <person name="Schenowitz C."/>
            <person name="Sellstedt A."/>
            <person name="Tavares F."/>
            <person name="Tomkins J.P."/>
            <person name="Vallenet D."/>
            <person name="Valverde C."/>
            <person name="Wall L.G."/>
            <person name="Wang Y."/>
            <person name="Medigue C."/>
            <person name="Benson D.R."/>
        </authorList>
    </citation>
    <scope>NUCLEOTIDE SEQUENCE [LARGE SCALE GENOMIC DNA]</scope>
    <source>
        <strain evidence="2">DSM 45986 / CECT 9034 / ACN14a</strain>
    </source>
</reference>
<dbReference type="AlphaFoldDB" id="Q0RQ03"/>
<proteinExistence type="predicted"/>
<dbReference type="EMBL" id="CT573213">
    <property type="protein sequence ID" value="CAJ60375.1"/>
    <property type="molecule type" value="Genomic_DNA"/>
</dbReference>
<evidence type="ECO:0000313" key="1">
    <source>
        <dbReference type="EMBL" id="CAJ60375.1"/>
    </source>
</evidence>
<gene>
    <name evidence="1" type="ordered locus">FRAAL1723</name>
</gene>
<evidence type="ECO:0000313" key="2">
    <source>
        <dbReference type="Proteomes" id="UP000000657"/>
    </source>
</evidence>
<dbReference type="KEGG" id="fal:FRAAL1723"/>
<name>Q0RQ03_FRAAA</name>
<keyword evidence="2" id="KW-1185">Reference proteome</keyword>